<feature type="domain" description="Aldehyde ferredoxin oxidoreductase N-terminal" evidence="9">
    <location>
        <begin position="1"/>
        <end position="201"/>
    </location>
</feature>
<dbReference type="EC" id="1.-.-.-" evidence="10"/>
<organism evidence="10 11">
    <name type="scientific">Pelotomaculum propionicicum</name>
    <dbReference type="NCBI Taxonomy" id="258475"/>
    <lineage>
        <taxon>Bacteria</taxon>
        <taxon>Bacillati</taxon>
        <taxon>Bacillota</taxon>
        <taxon>Clostridia</taxon>
        <taxon>Eubacteriales</taxon>
        <taxon>Desulfotomaculaceae</taxon>
        <taxon>Pelotomaculum</taxon>
    </lineage>
</organism>
<dbReference type="SUPFAM" id="SSF48310">
    <property type="entry name" value="Aldehyde ferredoxin oxidoreductase, C-terminal domains"/>
    <property type="match status" value="1"/>
</dbReference>
<dbReference type="Gene3D" id="3.60.9.10">
    <property type="entry name" value="Aldehyde ferredoxin oxidoreductase, N-terminal domain"/>
    <property type="match status" value="1"/>
</dbReference>
<dbReference type="InterPro" id="IPR013984">
    <property type="entry name" value="Ald_Fedxn_OxRdtase_dom2"/>
</dbReference>
<keyword evidence="3" id="KW-0004">4Fe-4S</keyword>
<evidence type="ECO:0000313" key="11">
    <source>
        <dbReference type="Proteomes" id="UP000297597"/>
    </source>
</evidence>
<dbReference type="OrthoDB" id="9763894at2"/>
<dbReference type="InterPro" id="IPR036021">
    <property type="entry name" value="Tungsten_al_ferr_oxy-like_C"/>
</dbReference>
<dbReference type="Pfam" id="PF01314">
    <property type="entry name" value="AFOR_C"/>
    <property type="match status" value="1"/>
</dbReference>
<evidence type="ECO:0000256" key="7">
    <source>
        <dbReference type="ARBA" id="ARBA00023014"/>
    </source>
</evidence>
<keyword evidence="6" id="KW-0408">Iron</keyword>
<dbReference type="GO" id="GO:0016625">
    <property type="term" value="F:oxidoreductase activity, acting on the aldehyde or oxo group of donors, iron-sulfur protein as acceptor"/>
    <property type="evidence" value="ECO:0007669"/>
    <property type="project" value="InterPro"/>
</dbReference>
<dbReference type="RefSeq" id="WP_134212899.1">
    <property type="nucleotide sequence ID" value="NZ_QFFZ01000007.1"/>
</dbReference>
<evidence type="ECO:0000313" key="10">
    <source>
        <dbReference type="EMBL" id="TEB12407.1"/>
    </source>
</evidence>
<accession>A0A4Y7RVW2</accession>
<dbReference type="GO" id="GO:0009055">
    <property type="term" value="F:electron transfer activity"/>
    <property type="evidence" value="ECO:0007669"/>
    <property type="project" value="InterPro"/>
</dbReference>
<dbReference type="AlphaFoldDB" id="A0A4Y7RVW2"/>
<dbReference type="PANTHER" id="PTHR30038:SF7">
    <property type="entry name" value="TUNGSTEN-CONTAINING GLYCERALDEHYDE-3-PHOSPHATE:FERREDOXIN OXIDOREDUCTASE"/>
    <property type="match status" value="1"/>
</dbReference>
<dbReference type="InterPro" id="IPR036503">
    <property type="entry name" value="Ald_Fedxn_OxRdtase_N_sf"/>
</dbReference>
<dbReference type="InterPro" id="IPR001203">
    <property type="entry name" value="OxRdtase_Ald_Fedxn_C"/>
</dbReference>
<dbReference type="Gene3D" id="1.10.569.10">
    <property type="entry name" value="Aldehyde Ferredoxin Oxidoreductase Protein, subunit A, domain 2"/>
    <property type="match status" value="1"/>
</dbReference>
<gene>
    <name evidence="10" type="primary">ydhV_2</name>
    <name evidence="10" type="ORF">Pmgp_01024</name>
</gene>
<dbReference type="PANTHER" id="PTHR30038">
    <property type="entry name" value="ALDEHYDE FERREDOXIN OXIDOREDUCTASE"/>
    <property type="match status" value="1"/>
</dbReference>
<dbReference type="InterPro" id="IPR013985">
    <property type="entry name" value="Ald_Fedxn_OxRdtase_dom3"/>
</dbReference>
<dbReference type="Proteomes" id="UP000297597">
    <property type="component" value="Unassembled WGS sequence"/>
</dbReference>
<keyword evidence="4" id="KW-0479">Metal-binding</keyword>
<keyword evidence="11" id="KW-1185">Reference proteome</keyword>
<dbReference type="Gene3D" id="1.10.599.10">
    <property type="entry name" value="Aldehyde Ferredoxin Oxidoreductase Protein, subunit A, domain 3"/>
    <property type="match status" value="1"/>
</dbReference>
<sequence length="621" mass="68171">MAKLVKIDLTNKKVDIEDVSHLQRDYLGGLGVNTKLLVDLTRPGADPLGPENILTFGAGTFVGTLLPTAARTELTGKSPLSNRFGTSNSGGHWGAALKFAGYSYVMLTGKSSAPVYITIDNEQIKIEDAAHLWGMSTTDTVDRIRREKGRDFQVASIGPAGEKLVRFASVQNNYHGSWGRTGMGAVMGSKNLKAVAVRGTGQVRVADRRGFAGIMREAFKKVVNHESYGYTNRFGSMVVADPYNKIGALPGHNFTRGYFDDWVETRGRGIFESDYKEKDLACFSCPIACTHWTNVKGGKYKGYENKGLEVSFTLEFGAKLGIKEIAEILKCSEVCNLYGMDVISASGVIAFAIEANQNGLLGKAAPEVPLAWGDFPGIIRLLESIGQRKGIGDLLAEGIKIASANIPGSAKYAMHIKGVEIPVRDPRGKWDVWTLGYLTNTRCGDHLRTRSPADNLLGKVRSYFEEEISVPVELINDLDMPDNLKEEIFGAPPSKVDIPKMAVYAEDLITIINSTGLCIRPPVHRGLGPGFYARALAAVTGCPYTEQEVMKAASDIWHLQHQFNVREGETIEEYAFPDRFYEEALPFKSGSKPPLPREIITAVLQSYFKARQIYGFVENYL</sequence>
<keyword evidence="5 10" id="KW-0560">Oxidoreductase</keyword>
<evidence type="ECO:0000256" key="3">
    <source>
        <dbReference type="ARBA" id="ARBA00022485"/>
    </source>
</evidence>
<evidence type="ECO:0000256" key="1">
    <source>
        <dbReference type="ARBA" id="ARBA00001966"/>
    </source>
</evidence>
<dbReference type="SMART" id="SM00790">
    <property type="entry name" value="AFOR_N"/>
    <property type="match status" value="1"/>
</dbReference>
<reference evidence="10 11" key="1">
    <citation type="journal article" date="2018" name="Environ. Microbiol.">
        <title>Novel energy conservation strategies and behaviour of Pelotomaculum schinkii driving syntrophic propionate catabolism.</title>
        <authorList>
            <person name="Hidalgo-Ahumada C.A.P."/>
            <person name="Nobu M.K."/>
            <person name="Narihiro T."/>
            <person name="Tamaki H."/>
            <person name="Liu W.T."/>
            <person name="Kamagata Y."/>
            <person name="Stams A.J.M."/>
            <person name="Imachi H."/>
            <person name="Sousa D.Z."/>
        </authorList>
    </citation>
    <scope>NUCLEOTIDE SEQUENCE [LARGE SCALE GENOMIC DNA]</scope>
    <source>
        <strain evidence="10 11">MGP</strain>
    </source>
</reference>
<evidence type="ECO:0000256" key="4">
    <source>
        <dbReference type="ARBA" id="ARBA00022723"/>
    </source>
</evidence>
<dbReference type="GO" id="GO:0046872">
    <property type="term" value="F:metal ion binding"/>
    <property type="evidence" value="ECO:0007669"/>
    <property type="project" value="UniProtKB-KW"/>
</dbReference>
<evidence type="ECO:0000256" key="8">
    <source>
        <dbReference type="ARBA" id="ARBA00049934"/>
    </source>
</evidence>
<dbReference type="InterPro" id="IPR013983">
    <property type="entry name" value="Ald_Fedxn_OxRdtase_N"/>
</dbReference>
<comment type="cofactor">
    <cofactor evidence="8">
        <name>tungstopterin</name>
        <dbReference type="ChEBI" id="CHEBI:30402"/>
    </cofactor>
</comment>
<evidence type="ECO:0000256" key="6">
    <source>
        <dbReference type="ARBA" id="ARBA00023004"/>
    </source>
</evidence>
<dbReference type="Pfam" id="PF02730">
    <property type="entry name" value="AFOR_N"/>
    <property type="match status" value="1"/>
</dbReference>
<dbReference type="GO" id="GO:0051539">
    <property type="term" value="F:4 iron, 4 sulfur cluster binding"/>
    <property type="evidence" value="ECO:0007669"/>
    <property type="project" value="UniProtKB-KW"/>
</dbReference>
<keyword evidence="7" id="KW-0411">Iron-sulfur</keyword>
<comment type="cofactor">
    <cofactor evidence="1">
        <name>[4Fe-4S] cluster</name>
        <dbReference type="ChEBI" id="CHEBI:49883"/>
    </cofactor>
</comment>
<evidence type="ECO:0000256" key="2">
    <source>
        <dbReference type="ARBA" id="ARBA00011032"/>
    </source>
</evidence>
<evidence type="ECO:0000259" key="9">
    <source>
        <dbReference type="SMART" id="SM00790"/>
    </source>
</evidence>
<comment type="caution">
    <text evidence="10">The sequence shown here is derived from an EMBL/GenBank/DDBJ whole genome shotgun (WGS) entry which is preliminary data.</text>
</comment>
<evidence type="ECO:0000256" key="5">
    <source>
        <dbReference type="ARBA" id="ARBA00023002"/>
    </source>
</evidence>
<name>A0A4Y7RVW2_9FIRM</name>
<protein>
    <submittedName>
        <fullName evidence="10">Putative oxidoreductase YdhV</fullName>
        <ecNumber evidence="10">1.-.-.-</ecNumber>
    </submittedName>
</protein>
<comment type="similarity">
    <text evidence="2">Belongs to the AOR/FOR family.</text>
</comment>
<proteinExistence type="inferred from homology"/>
<dbReference type="InterPro" id="IPR051919">
    <property type="entry name" value="W-dependent_AOR"/>
</dbReference>
<dbReference type="EMBL" id="QFFZ01000007">
    <property type="protein sequence ID" value="TEB12407.1"/>
    <property type="molecule type" value="Genomic_DNA"/>
</dbReference>
<dbReference type="SUPFAM" id="SSF56228">
    <property type="entry name" value="Aldehyde ferredoxin oxidoreductase, N-terminal domain"/>
    <property type="match status" value="1"/>
</dbReference>